<dbReference type="EMBL" id="RJSE01000007">
    <property type="protein sequence ID" value="RNL62452.1"/>
    <property type="molecule type" value="Genomic_DNA"/>
</dbReference>
<comment type="caution">
    <text evidence="1">The sequence shown here is derived from an EMBL/GenBank/DDBJ whole genome shotgun (WGS) entry which is preliminary data.</text>
</comment>
<sequence length="369" mass="38165">MRTTMTIAADDLQSHFYDQGWTDGLPIVAPTAAAVEAMLAGGGVAADEVLGAIPAHGVTMDAEHAATAAVMAGCVPEYFPIVLAAVGATLDPLFNLQVACTSTGGPALCTIVSGPLAAELAMNAEHNALASGNRANATIGRAVRFAAVNLLRTQVDGTDGSSIGNPGKYTFCFAERPVTGWSSLREDLGYAEEDTTVTVAPTTGPIQVGNHLTAEPDAIAASLAAAMRMPSLFTTGKGGAQFVIALGVEHEAAFRDNGWTRADLRARLREGSRIRVDELRAAGIVIEEGTHHDMSADADGYLRTVAADADIHVVSAGGAGAGWSAVIPSWAPRQHAQIATRRVRVKGEELPDCGPDSCAIDPTAMEGRL</sequence>
<gene>
    <name evidence="1" type="ORF">EFK50_11815</name>
</gene>
<protein>
    <submittedName>
        <fullName evidence="1">Uncharacterized protein</fullName>
    </submittedName>
</protein>
<reference evidence="1 2" key="1">
    <citation type="submission" date="2018-11" db="EMBL/GenBank/DDBJ databases">
        <authorList>
            <person name="Li F."/>
        </authorList>
    </citation>
    <scope>NUCLEOTIDE SEQUENCE [LARGE SCALE GENOMIC DNA]</scope>
    <source>
        <strain evidence="1 2">Gsoil 097</strain>
    </source>
</reference>
<organism evidence="1 2">
    <name type="scientific">Nocardioides marmoriginsengisoli</name>
    <dbReference type="NCBI Taxonomy" id="661483"/>
    <lineage>
        <taxon>Bacteria</taxon>
        <taxon>Bacillati</taxon>
        <taxon>Actinomycetota</taxon>
        <taxon>Actinomycetes</taxon>
        <taxon>Propionibacteriales</taxon>
        <taxon>Nocardioidaceae</taxon>
        <taxon>Nocardioides</taxon>
    </lineage>
</organism>
<dbReference type="AlphaFoldDB" id="A0A3N0CG52"/>
<evidence type="ECO:0000313" key="2">
    <source>
        <dbReference type="Proteomes" id="UP000267128"/>
    </source>
</evidence>
<name>A0A3N0CG52_9ACTN</name>
<proteinExistence type="predicted"/>
<accession>A0A3N0CG52</accession>
<keyword evidence="2" id="KW-1185">Reference proteome</keyword>
<dbReference type="OrthoDB" id="5240640at2"/>
<dbReference type="Proteomes" id="UP000267128">
    <property type="component" value="Unassembled WGS sequence"/>
</dbReference>
<evidence type="ECO:0000313" key="1">
    <source>
        <dbReference type="EMBL" id="RNL62452.1"/>
    </source>
</evidence>
<dbReference type="RefSeq" id="WP_148046134.1">
    <property type="nucleotide sequence ID" value="NZ_RJSE01000007.1"/>
</dbReference>